<dbReference type="InterPro" id="IPR001791">
    <property type="entry name" value="Laminin_G"/>
</dbReference>
<evidence type="ECO:0000313" key="10">
    <source>
        <dbReference type="EMBL" id="MFD1063593.1"/>
    </source>
</evidence>
<proteinExistence type="predicted"/>
<dbReference type="InterPro" id="IPR013320">
    <property type="entry name" value="ConA-like_dom_sf"/>
</dbReference>
<dbReference type="InterPro" id="IPR053879">
    <property type="entry name" value="HYDIN_VesB_CFA65-like_Ig"/>
</dbReference>
<dbReference type="InterPro" id="IPR051560">
    <property type="entry name" value="MAM_domain-containing"/>
</dbReference>
<dbReference type="Pfam" id="PF13385">
    <property type="entry name" value="Laminin_G_3"/>
    <property type="match status" value="1"/>
</dbReference>
<dbReference type="InterPro" id="IPR058515">
    <property type="entry name" value="DUF8202"/>
</dbReference>
<dbReference type="SUPFAM" id="SSF49899">
    <property type="entry name" value="Concanavalin A-like lectins/glucanases"/>
    <property type="match status" value="2"/>
</dbReference>
<organism evidence="10 11">
    <name type="scientific">Winogradskyella litorisediminis</name>
    <dbReference type="NCBI Taxonomy" id="1156618"/>
    <lineage>
        <taxon>Bacteria</taxon>
        <taxon>Pseudomonadati</taxon>
        <taxon>Bacteroidota</taxon>
        <taxon>Flavobacteriia</taxon>
        <taxon>Flavobacteriales</taxon>
        <taxon>Flavobacteriaceae</taxon>
        <taxon>Winogradskyella</taxon>
    </lineage>
</organism>
<dbReference type="SMART" id="SM00137">
    <property type="entry name" value="MAM"/>
    <property type="match status" value="1"/>
</dbReference>
<dbReference type="Gene3D" id="2.60.120.200">
    <property type="match status" value="2"/>
</dbReference>
<evidence type="ECO:0000313" key="11">
    <source>
        <dbReference type="Proteomes" id="UP001597013"/>
    </source>
</evidence>
<dbReference type="NCBIfam" id="NF012200">
    <property type="entry name" value="choice_anch_D"/>
    <property type="match status" value="1"/>
</dbReference>
<dbReference type="Gene3D" id="2.60.40.10">
    <property type="entry name" value="Immunoglobulins"/>
    <property type="match status" value="1"/>
</dbReference>
<keyword evidence="7" id="KW-0966">Cell projection</keyword>
<reference evidence="11" key="1">
    <citation type="journal article" date="2019" name="Int. J. Syst. Evol. Microbiol.">
        <title>The Global Catalogue of Microorganisms (GCM) 10K type strain sequencing project: providing services to taxonomists for standard genome sequencing and annotation.</title>
        <authorList>
            <consortium name="The Broad Institute Genomics Platform"/>
            <consortium name="The Broad Institute Genome Sequencing Center for Infectious Disease"/>
            <person name="Wu L."/>
            <person name="Ma J."/>
        </authorList>
    </citation>
    <scope>NUCLEOTIDE SEQUENCE [LARGE SCALE GENOMIC DNA]</scope>
    <source>
        <strain evidence="11">CCUG 62215</strain>
    </source>
</reference>
<dbReference type="RefSeq" id="WP_386130762.1">
    <property type="nucleotide sequence ID" value="NZ_JBHTJL010000012.1"/>
</dbReference>
<dbReference type="Pfam" id="PF26628">
    <property type="entry name" value="DUF8202"/>
    <property type="match status" value="1"/>
</dbReference>
<protein>
    <submittedName>
        <fullName evidence="10">LamG-like jellyroll fold domain-containing protein</fullName>
    </submittedName>
</protein>
<keyword evidence="4" id="KW-0732">Signal</keyword>
<name>A0ABW3N9H4_9FLAO</name>
<evidence type="ECO:0000256" key="5">
    <source>
        <dbReference type="ARBA" id="ARBA00023069"/>
    </source>
</evidence>
<feature type="region of interest" description="Disordered" evidence="8">
    <location>
        <begin position="1004"/>
        <end position="1029"/>
    </location>
</feature>
<evidence type="ECO:0000256" key="1">
    <source>
        <dbReference type="ARBA" id="ARBA00004138"/>
    </source>
</evidence>
<keyword evidence="6" id="KW-1015">Disulfide bond</keyword>
<evidence type="ECO:0000256" key="6">
    <source>
        <dbReference type="ARBA" id="ARBA00023157"/>
    </source>
</evidence>
<dbReference type="InterPro" id="IPR013783">
    <property type="entry name" value="Ig-like_fold"/>
</dbReference>
<dbReference type="SMART" id="SM00560">
    <property type="entry name" value="LamGL"/>
    <property type="match status" value="1"/>
</dbReference>
<accession>A0ABW3N9H4</accession>
<dbReference type="Pfam" id="PF18962">
    <property type="entry name" value="Por_Secre_tail"/>
    <property type="match status" value="1"/>
</dbReference>
<evidence type="ECO:0000256" key="2">
    <source>
        <dbReference type="ARBA" id="ARBA00004496"/>
    </source>
</evidence>
<dbReference type="EMBL" id="JBHTJL010000012">
    <property type="protein sequence ID" value="MFD1063593.1"/>
    <property type="molecule type" value="Genomic_DNA"/>
</dbReference>
<gene>
    <name evidence="10" type="ORF">ACFQ1Q_10090</name>
</gene>
<dbReference type="CDD" id="cd06263">
    <property type="entry name" value="MAM"/>
    <property type="match status" value="1"/>
</dbReference>
<dbReference type="InterPro" id="IPR006558">
    <property type="entry name" value="LamG-like"/>
</dbReference>
<comment type="subcellular location">
    <subcellularLocation>
        <location evidence="1">Cell projection</location>
        <location evidence="1">Cilium</location>
    </subcellularLocation>
    <subcellularLocation>
        <location evidence="2">Cytoplasm</location>
    </subcellularLocation>
</comment>
<evidence type="ECO:0000256" key="4">
    <source>
        <dbReference type="ARBA" id="ARBA00022729"/>
    </source>
</evidence>
<evidence type="ECO:0000259" key="9">
    <source>
        <dbReference type="PROSITE" id="PS50060"/>
    </source>
</evidence>
<feature type="domain" description="MAM" evidence="9">
    <location>
        <begin position="193"/>
        <end position="351"/>
    </location>
</feature>
<keyword evidence="11" id="KW-1185">Reference proteome</keyword>
<dbReference type="PANTHER" id="PTHR23282:SF101">
    <property type="entry name" value="MAM DOMAIN-CONTAINING PROTEIN"/>
    <property type="match status" value="1"/>
</dbReference>
<keyword evidence="3" id="KW-0963">Cytoplasm</keyword>
<dbReference type="PANTHER" id="PTHR23282">
    <property type="entry name" value="APICAL ENDOSOMAL GLYCOPROTEIN PRECURSOR"/>
    <property type="match status" value="1"/>
</dbReference>
<evidence type="ECO:0000256" key="3">
    <source>
        <dbReference type="ARBA" id="ARBA00022490"/>
    </source>
</evidence>
<comment type="caution">
    <text evidence="10">The sequence shown here is derived from an EMBL/GenBank/DDBJ whole genome shotgun (WGS) entry which is preliminary data.</text>
</comment>
<dbReference type="PROSITE" id="PS50060">
    <property type="entry name" value="MAM_2"/>
    <property type="match status" value="1"/>
</dbReference>
<dbReference type="Proteomes" id="UP001597013">
    <property type="component" value="Unassembled WGS sequence"/>
</dbReference>
<evidence type="ECO:0000256" key="7">
    <source>
        <dbReference type="ARBA" id="ARBA00023273"/>
    </source>
</evidence>
<dbReference type="Pfam" id="PF00629">
    <property type="entry name" value="MAM"/>
    <property type="match status" value="1"/>
</dbReference>
<dbReference type="InterPro" id="IPR000998">
    <property type="entry name" value="MAM_dom"/>
</dbReference>
<dbReference type="SMART" id="SM00282">
    <property type="entry name" value="LamG"/>
    <property type="match status" value="1"/>
</dbReference>
<dbReference type="NCBIfam" id="TIGR04183">
    <property type="entry name" value="Por_Secre_tail"/>
    <property type="match status" value="1"/>
</dbReference>
<dbReference type="InterPro" id="IPR026444">
    <property type="entry name" value="Secre_tail"/>
</dbReference>
<keyword evidence="5" id="KW-0969">Cilium</keyword>
<dbReference type="Pfam" id="PF22544">
    <property type="entry name" value="HYDIN_VesB_CFA65-like_Ig"/>
    <property type="match status" value="1"/>
</dbReference>
<sequence>MKTYYSYLIRPLVLLLFFIFSNQILLSQTVVGDYTFTGTFDGWIDGGTYAGYGNNALYSCTNNGYIFLRYDYDLDTSSVLTSPTYNLQSYTNLDIDFCYHTLNIDNGDGFDLQYFDGTSWITIRTFTRGTDFTGDGGGVQNSATVSIDNSTYNFANNSQLRFRGQSNQADEYAIFDDVTVTASGCAAVNTFPYNEGFESGLGLWTQDGGDDRDWTRNSGVTPSNNTGPSGANEGLFYLFTEGSNPNFNSEFNLISTCFDLSSASVANFSFYYHMYGNNMGTLDVEVSTDGGSSWSAPVWTLSGEQQTSSIEAWRLATIDLSTYIGQTIKIRFSGNTGADFTSDMAIDNISLETSIPTGPEINIVGNSMNIVDGDTTPSVADGTDFGTTDNVTPINRTFTIQNLGTTDLILNSWSSSNSDFNITIPPALTTIPPGGSTNFTVSFLPSGAGNIGSTITIDNNDSVPEDIYTFSIQGVGDLPPPSYTYYFNTFESGNEGWNNITSTNDSWTRTNSFTTTDELGEGYFFRNTNYNSYSNNTNIVIESPVYNFSNVNNLKLSLDIKYNTENIEDGIKILYSVAGGPYSILGSTGDGTNWYSGNVTSLGSDGWSGDGHPTDPTFTGPHNQFVNASLNLPGSTFSNQSNVRFRIQFSSNGVNNFEGVAFDNFRIEGDPIGVLVGPTPPAPANVTSNLRLWLKANEGISTSDGSPLLLWEDQAYVSAAVDKEDATSGIGIAPTYRDNANRNINYNPVADFDNTTTNYMNGKGGLFSQDLFVVFRSDDTIENETGTFTPGRQFAIGARFAETDYHEDASGIAAGSSTARYDNEVLAFNISSFPNAATSGPNDTSYGRAYTSTTDTFSNHPIIVNIKTNPGATAAEIYKNGKKVDNTTGQAGNGTDLNFNELENLPYLIGTGRSGIAGRTTSQMNGMIAEIISYSSPNSAINKQKIQSYLALKYGVTLQDDASTLLDHRLNDENYIDSAGTIIWNTTDTDGSGNSYNYDVAGVGRDDASNLDQRQSRSQNDESDGTGPTSGFLTMGLSDIYDTNNVNLANTSAFSDRNFIMWGNNNASLDATPSTITVDMSADITGLNTDVSFIGMQRIWRVKETGDVGRMKIRIPESVVRNISPPGSYLMFISETGVFTPTAQYRVMTADGNGNLEADYDFPSNAVRYITFGYAPEIIVERSINFEPTAQNYIDVEDNLDLNSAFTLSTWIKRESDSRNKSIISKRDASYAQGYDLKILNSQRVEMSWKNGGTHRIQSAVVIPQNVWHHIAITHNGTTARLYIDGVLETTANLPLPADTDRSFLIGAAGRDGNSTAHFDGNIDEVRVWNTALTESQIRFLMNQELENNPGTIGKYFNASSILPTKNDASGLDFTNLRAYFPMSRYTYTNTNDESGNDLVGYLRQLRTVDFQTAPLPYISTQNGDWTSNNTWTNGNLQYIPGSRSIADSDITVNWNIVETSHDITIDNTDIFTVPDTDGNDTEGNRTVLAHVQTAGTITVNGDNTSKTGFGYTVTHYLEMSGKFDLEGESQLIQTLGSDLILGPSAELEKDQQGTVNTYHYNYWSSPVGETSIAPASINPNRHSYSVTDVMRDGTNAVNFSSSGYDGAATNPVTIADYWIWKFANNPDGDYSAWEHVRRTGNIEPGEGFTMKGPGTSTTEQNYTFLGKPNNADISLTISQYNDYLVGNPYASAIDARQFILDNGPTLAFNEGLIHIVLDEFDNPVNDSNGNPIYQTDGGSEYTMQVTGGGTPVNDANGNPIYLDGDDNPHYALLDSGGSPVLDSNGYIVYIVTGYSTEDDATTSGSLYFWEHWGGGDHILANYQGGYGTYNLSGSIAAPFSIVGTSDPDVSQSGSGTKAPGRYIPVGQGFFVVADNGGTINFNNGQRVFKKESATNGEFFRTTNTNNQPATVQTTDEADTRHKIKLGFESIAQQHRQLLLTIDEKATAGMDWGFDATTYDYKDDEMFWTIGNNWCVIQGAPSMDADVSYPLVIYTSEDGENTIKIDELINFEADENVYLHDIELNYYHNLREGDYEIFLNAGYYDTRFAIVFADQNQSLSTDDEILNENSLDVRYANNIDKVVLINPHGLDVKSIEVYNILGQSIITIDEIKTGNQTEYNVGTLSSGPYIIKLNTVSGSVSKKVLVN</sequence>
<evidence type="ECO:0000256" key="8">
    <source>
        <dbReference type="SAM" id="MobiDB-lite"/>
    </source>
</evidence>